<accession>A0A443VDD3</accession>
<dbReference type="InterPro" id="IPR008962">
    <property type="entry name" value="PapD-like_sf"/>
</dbReference>
<reference evidence="11 12" key="1">
    <citation type="submission" date="2018-06" db="EMBL/GenBank/DDBJ databases">
        <title>Carbapenemase-producing Enterobacteriaceae present in wastewater treatment plant effluent and nearby surface waters in the US.</title>
        <authorList>
            <person name="Mathys D.A."/>
            <person name="Mollenkopf D.F."/>
            <person name="Feicht S.M."/>
            <person name="Adams R.J."/>
            <person name="Albers A.L."/>
            <person name="Stuever D.M."/>
            <person name="Daniels J.B."/>
            <person name="Wittum T.E."/>
        </authorList>
    </citation>
    <scope>NUCLEOTIDE SEQUENCE [LARGE SCALE GENOMIC DNA]</scope>
    <source>
        <strain evidence="11 12">GEO_47_Down_B</strain>
    </source>
</reference>
<dbReference type="PROSITE" id="PS00635">
    <property type="entry name" value="PILI_CHAPERONE"/>
    <property type="match status" value="1"/>
</dbReference>
<dbReference type="Gene3D" id="2.60.40.10">
    <property type="entry name" value="Immunoglobulins"/>
    <property type="match status" value="2"/>
</dbReference>
<dbReference type="AlphaFoldDB" id="A0A443VDD3"/>
<keyword evidence="4" id="KW-0732">Signal</keyword>
<evidence type="ECO:0000256" key="7">
    <source>
        <dbReference type="ARBA" id="ARBA00023319"/>
    </source>
</evidence>
<dbReference type="EMBL" id="QKOX01000069">
    <property type="protein sequence ID" value="RWT12919.1"/>
    <property type="molecule type" value="Genomic_DNA"/>
</dbReference>
<dbReference type="GeneID" id="57429869"/>
<dbReference type="InterPro" id="IPR050643">
    <property type="entry name" value="Periplasmic_pilus_chap"/>
</dbReference>
<dbReference type="GO" id="GO:0071555">
    <property type="term" value="P:cell wall organization"/>
    <property type="evidence" value="ECO:0007669"/>
    <property type="project" value="InterPro"/>
</dbReference>
<evidence type="ECO:0000256" key="1">
    <source>
        <dbReference type="ARBA" id="ARBA00004418"/>
    </source>
</evidence>
<dbReference type="SUPFAM" id="SSF49584">
    <property type="entry name" value="Periplasmic chaperone C-domain"/>
    <property type="match status" value="1"/>
</dbReference>
<evidence type="ECO:0000313" key="12">
    <source>
        <dbReference type="Proteomes" id="UP000288843"/>
    </source>
</evidence>
<dbReference type="RefSeq" id="WP_049267542.1">
    <property type="nucleotide sequence ID" value="NZ_ABZSJN020000191.1"/>
</dbReference>
<evidence type="ECO:0000256" key="3">
    <source>
        <dbReference type="ARBA" id="ARBA00022558"/>
    </source>
</evidence>
<evidence type="ECO:0000256" key="5">
    <source>
        <dbReference type="ARBA" id="ARBA00022764"/>
    </source>
</evidence>
<dbReference type="PANTHER" id="PTHR30251">
    <property type="entry name" value="PILUS ASSEMBLY CHAPERONE"/>
    <property type="match status" value="1"/>
</dbReference>
<gene>
    <name evidence="11" type="ORF">DN603_30515</name>
</gene>
<evidence type="ECO:0000259" key="9">
    <source>
        <dbReference type="Pfam" id="PF00345"/>
    </source>
</evidence>
<dbReference type="Pfam" id="PF02753">
    <property type="entry name" value="PapD_C"/>
    <property type="match status" value="1"/>
</dbReference>
<organism evidence="11 12">
    <name type="scientific">Raoultella planticola</name>
    <name type="common">Klebsiella planticola</name>
    <dbReference type="NCBI Taxonomy" id="575"/>
    <lineage>
        <taxon>Bacteria</taxon>
        <taxon>Pseudomonadati</taxon>
        <taxon>Pseudomonadota</taxon>
        <taxon>Gammaproteobacteria</taxon>
        <taxon>Enterobacterales</taxon>
        <taxon>Enterobacteriaceae</taxon>
        <taxon>Klebsiella/Raoultella group</taxon>
        <taxon>Raoultella</taxon>
    </lineage>
</organism>
<name>A0A443VDD3_RAOPL</name>
<dbReference type="InterPro" id="IPR001829">
    <property type="entry name" value="Pili_assmbl_chaperone_bac"/>
</dbReference>
<keyword evidence="7" id="KW-0393">Immunoglobulin domain</keyword>
<dbReference type="InterPro" id="IPR018046">
    <property type="entry name" value="Pili_assmbl_chaperone_CS"/>
</dbReference>
<dbReference type="PRINTS" id="PR00969">
    <property type="entry name" value="CHAPERONPILI"/>
</dbReference>
<keyword evidence="5" id="KW-0574">Periplasm</keyword>
<sequence>MKLHKKSNVMKLLKLYITGLLTVIFLAGTATAGVRPQLTRIVAYAQDRETPVDVINDSQETYMVQAWLEDLRGNDNDLPLVLTPPVMKLEAKKQGKFRLVVLRGGIAKDRESAYWLSLQEIPPKAGSANKLVIAVRSRLKVFVRPDGLNSAGARDAVKQIRWSLEKDGNAVWLKASNPTPYFVSFARLSVGAGKGITLEDRHRMPPPFGSERYRLPASVNHTSVTVTWSGIHDWGGAGEEYRAELIP</sequence>
<dbReference type="InterPro" id="IPR036316">
    <property type="entry name" value="Pili_assmbl_chap_C_dom_sf"/>
</dbReference>
<dbReference type="PANTHER" id="PTHR30251:SF2">
    <property type="entry name" value="FIMBRIAL CHAPERONE YADV-RELATED"/>
    <property type="match status" value="1"/>
</dbReference>
<comment type="similarity">
    <text evidence="2 8">Belongs to the periplasmic pilus chaperone family.</text>
</comment>
<comment type="caution">
    <text evidence="11">The sequence shown here is derived from an EMBL/GenBank/DDBJ whole genome shotgun (WGS) entry which is preliminary data.</text>
</comment>
<dbReference type="Proteomes" id="UP000288843">
    <property type="component" value="Unassembled WGS sequence"/>
</dbReference>
<evidence type="ECO:0000256" key="4">
    <source>
        <dbReference type="ARBA" id="ARBA00022729"/>
    </source>
</evidence>
<keyword evidence="6 8" id="KW-0143">Chaperone</keyword>
<dbReference type="Pfam" id="PF00345">
    <property type="entry name" value="PapD_N"/>
    <property type="match status" value="1"/>
</dbReference>
<evidence type="ECO:0000256" key="8">
    <source>
        <dbReference type="RuleBase" id="RU003918"/>
    </source>
</evidence>
<protein>
    <submittedName>
        <fullName evidence="11">Molecular chaperone</fullName>
    </submittedName>
</protein>
<dbReference type="InterPro" id="IPR013783">
    <property type="entry name" value="Ig-like_fold"/>
</dbReference>
<keyword evidence="3" id="KW-1029">Fimbrium biogenesis</keyword>
<proteinExistence type="inferred from homology"/>
<dbReference type="SUPFAM" id="SSF49354">
    <property type="entry name" value="PapD-like"/>
    <property type="match status" value="1"/>
</dbReference>
<comment type="subcellular location">
    <subcellularLocation>
        <location evidence="1 8">Periplasm</location>
    </subcellularLocation>
</comment>
<evidence type="ECO:0000256" key="2">
    <source>
        <dbReference type="ARBA" id="ARBA00007399"/>
    </source>
</evidence>
<dbReference type="InterPro" id="IPR016148">
    <property type="entry name" value="Pili_assmbl_chaperone_C"/>
</dbReference>
<evidence type="ECO:0000256" key="6">
    <source>
        <dbReference type="ARBA" id="ARBA00023186"/>
    </source>
</evidence>
<feature type="domain" description="Pili assembly chaperone C-terminal" evidence="10">
    <location>
        <begin position="176"/>
        <end position="237"/>
    </location>
</feature>
<dbReference type="GO" id="GO:0030288">
    <property type="term" value="C:outer membrane-bounded periplasmic space"/>
    <property type="evidence" value="ECO:0007669"/>
    <property type="project" value="InterPro"/>
</dbReference>
<feature type="domain" description="Pili assembly chaperone N-terminal" evidence="9">
    <location>
        <begin position="33"/>
        <end position="148"/>
    </location>
</feature>
<evidence type="ECO:0000259" key="10">
    <source>
        <dbReference type="Pfam" id="PF02753"/>
    </source>
</evidence>
<dbReference type="InterPro" id="IPR016147">
    <property type="entry name" value="Pili_assmbl_chaperone_N"/>
</dbReference>
<evidence type="ECO:0000313" key="11">
    <source>
        <dbReference type="EMBL" id="RWT12919.1"/>
    </source>
</evidence>